<dbReference type="RefSeq" id="YP_009224274.1">
    <property type="nucleotide sequence ID" value="NC_029079.1"/>
</dbReference>
<protein>
    <submittedName>
        <fullName evidence="2">Terminase small subunit</fullName>
    </submittedName>
</protein>
<organism evidence="2 3">
    <name type="scientific">Mycobacterium phage Dusk</name>
    <dbReference type="NCBI Taxonomy" id="1679524"/>
    <lineage>
        <taxon>Viruses</taxon>
        <taxon>Duplodnaviria</taxon>
        <taxon>Heunggongvirae</taxon>
        <taxon>Uroviricota</taxon>
        <taxon>Caudoviricetes</taxon>
        <taxon>Kostyavirus</taxon>
        <taxon>Kostyavirus toto</taxon>
    </lineage>
</organism>
<dbReference type="OrthoDB" id="12125at10239"/>
<dbReference type="GeneID" id="26795379"/>
<proteinExistence type="predicted"/>
<evidence type="ECO:0000313" key="2">
    <source>
        <dbReference type="EMBL" id="AKQ08005.1"/>
    </source>
</evidence>
<feature type="region of interest" description="Disordered" evidence="1">
    <location>
        <begin position="130"/>
        <end position="153"/>
    </location>
</feature>
<sequence length="153" mass="16727">MGKRGPKARPNHLKALEGVEERYMNRDEPIPAEGEIVPPDMSDGAREVWDELAEDLADKGCLKPWDVYMFAVFCEAVATYRACRKMMGHEYTAIGAAGGVIKSPYWQIMRDCATTMAQYSGRFGLTPGDRASLQLGGGGEQDGPKNGAERLLG</sequence>
<dbReference type="Proteomes" id="UP000204011">
    <property type="component" value="Segment"/>
</dbReference>
<evidence type="ECO:0000313" key="3">
    <source>
        <dbReference type="Proteomes" id="UP000204011"/>
    </source>
</evidence>
<dbReference type="Pfam" id="PF05119">
    <property type="entry name" value="Terminase_4"/>
    <property type="match status" value="1"/>
</dbReference>
<name>A0A0H4THT4_9CAUD</name>
<gene>
    <name evidence="2" type="ORF">SEA_DUSK_6</name>
</gene>
<evidence type="ECO:0000256" key="1">
    <source>
        <dbReference type="SAM" id="MobiDB-lite"/>
    </source>
</evidence>
<dbReference type="InterPro" id="IPR006448">
    <property type="entry name" value="Phage_term_ssu_P27"/>
</dbReference>
<dbReference type="EMBL" id="KT222942">
    <property type="protein sequence ID" value="AKQ08005.1"/>
    <property type="molecule type" value="Genomic_DNA"/>
</dbReference>
<dbReference type="KEGG" id="vg:26795379"/>
<reference evidence="2 3" key="1">
    <citation type="submission" date="2015-06" db="EMBL/GenBank/DDBJ databases">
        <authorList>
            <person name="Feeney M.S."/>
            <person name="Mageeney C.M."/>
            <person name="Perl A.L."/>
            <person name="Chen J.E."/>
            <person name="Kelley R.A."/>
            <person name="Taylor D.H."/>
            <person name="Marzillier J.Y."/>
            <person name="Kenna M.A."/>
            <person name="Ware V.C."/>
            <person name="Serrano M.G."/>
            <person name="Buck G."/>
            <person name="Lee V."/>
            <person name="Wang Y."/>
            <person name="Carvalho R."/>
            <person name="Voegtly L."/>
            <person name="Shi R."/>
            <person name="Duckworth R."/>
            <person name="Johnson A."/>
            <person name="Loviza R."/>
            <person name="Walstead R."/>
            <person name="Shah Z."/>
            <person name="Kiflezghi M."/>
            <person name="Wade K."/>
            <person name="Delesalle V.A."/>
            <person name="Bradley K.W."/>
            <person name="Asai D.J."/>
            <person name="Bowman C.A."/>
            <person name="Russell D.A."/>
            <person name="Pope W.H."/>
            <person name="Jacobs-Sera D."/>
            <person name="Hendrix R.W."/>
            <person name="Hatfull G.F."/>
        </authorList>
    </citation>
    <scope>NUCLEOTIDE SEQUENCE [LARGE SCALE GENOMIC DNA]</scope>
</reference>
<accession>A0A0H4THT4</accession>